<dbReference type="EMBL" id="JACAZF010000002">
    <property type="protein sequence ID" value="KAF7311990.1"/>
    <property type="molecule type" value="Genomic_DNA"/>
</dbReference>
<accession>A0A8H6T4L5</accession>
<dbReference type="InterPro" id="IPR036047">
    <property type="entry name" value="F-box-like_dom_sf"/>
</dbReference>
<evidence type="ECO:0000259" key="1">
    <source>
        <dbReference type="SMART" id="SM00256"/>
    </source>
</evidence>
<sequence>MSRKSRAAYTRILPASLPPLDQIPLDIVIFILQHCSPFDLAQLSLATKSFRRILTGHPSLWKHAQLQTSRGTCPLLPECPPESFTHEAYAAFIFGGGHCSHCSKLTNHLPFLSLFRFRSCSQQCKSALMSEERMFTDWGDINQTAFWSPWLPHFHSQVLGKTYRVYDRQAIALAWRELQDATAFTAGLARPFPNEFPARSTDELGLIHAKREQALASLTLNAQLVTEWAEHYLVEKRRMRETNLAFIKLVANCDNVSVRQVLECSGFQRIFAAFNRDLEKLTFTVWMEHRYAVLTEINGIRFGRQKALVDQVECPHCQQSFGVEALSVHTVAKHSDVDPDLLPIRPPFMMGKKHCRDCPKSDRVYTGQGLRAHQRAKHP</sequence>
<evidence type="ECO:0000313" key="2">
    <source>
        <dbReference type="EMBL" id="KAF7311990.1"/>
    </source>
</evidence>
<keyword evidence="3" id="KW-1185">Reference proteome</keyword>
<dbReference type="RefSeq" id="XP_037224098.1">
    <property type="nucleotide sequence ID" value="XM_037359003.1"/>
</dbReference>
<dbReference type="InterPro" id="IPR001810">
    <property type="entry name" value="F-box_dom"/>
</dbReference>
<proteinExistence type="predicted"/>
<dbReference type="Pfam" id="PF00646">
    <property type="entry name" value="F-box"/>
    <property type="match status" value="1"/>
</dbReference>
<dbReference type="SMART" id="SM00256">
    <property type="entry name" value="FBOX"/>
    <property type="match status" value="1"/>
</dbReference>
<comment type="caution">
    <text evidence="2">The sequence shown here is derived from an EMBL/GenBank/DDBJ whole genome shotgun (WGS) entry which is preliminary data.</text>
</comment>
<dbReference type="AlphaFoldDB" id="A0A8H6T4L5"/>
<gene>
    <name evidence="2" type="ORF">MIND_00210800</name>
</gene>
<dbReference type="Proteomes" id="UP000636479">
    <property type="component" value="Unassembled WGS sequence"/>
</dbReference>
<protein>
    <recommendedName>
        <fullName evidence="1">F-box domain-containing protein</fullName>
    </recommendedName>
</protein>
<dbReference type="GeneID" id="59341519"/>
<evidence type="ECO:0000313" key="3">
    <source>
        <dbReference type="Proteomes" id="UP000636479"/>
    </source>
</evidence>
<feature type="domain" description="F-box" evidence="1">
    <location>
        <begin position="23"/>
        <end position="63"/>
    </location>
</feature>
<dbReference type="OrthoDB" id="3038019at2759"/>
<organism evidence="2 3">
    <name type="scientific">Mycena indigotica</name>
    <dbReference type="NCBI Taxonomy" id="2126181"/>
    <lineage>
        <taxon>Eukaryota</taxon>
        <taxon>Fungi</taxon>
        <taxon>Dikarya</taxon>
        <taxon>Basidiomycota</taxon>
        <taxon>Agaricomycotina</taxon>
        <taxon>Agaricomycetes</taxon>
        <taxon>Agaricomycetidae</taxon>
        <taxon>Agaricales</taxon>
        <taxon>Marasmiineae</taxon>
        <taxon>Mycenaceae</taxon>
        <taxon>Mycena</taxon>
    </lineage>
</organism>
<reference evidence="2" key="1">
    <citation type="submission" date="2020-05" db="EMBL/GenBank/DDBJ databases">
        <title>Mycena genomes resolve the evolution of fungal bioluminescence.</title>
        <authorList>
            <person name="Tsai I.J."/>
        </authorList>
    </citation>
    <scope>NUCLEOTIDE SEQUENCE</scope>
    <source>
        <strain evidence="2">171206Taipei</strain>
    </source>
</reference>
<dbReference type="SUPFAM" id="SSF81383">
    <property type="entry name" value="F-box domain"/>
    <property type="match status" value="1"/>
</dbReference>
<name>A0A8H6T4L5_9AGAR</name>